<gene>
    <name evidence="2" type="ORF">PSECIP111854_01095</name>
</gene>
<dbReference type="Proteomes" id="UP001152467">
    <property type="component" value="Unassembled WGS sequence"/>
</dbReference>
<organism evidence="2 3">
    <name type="scientific">Pseudoalteromonas holothuriae</name>
    <dbReference type="NCBI Taxonomy" id="2963714"/>
    <lineage>
        <taxon>Bacteria</taxon>
        <taxon>Pseudomonadati</taxon>
        <taxon>Pseudomonadota</taxon>
        <taxon>Gammaproteobacteria</taxon>
        <taxon>Alteromonadales</taxon>
        <taxon>Pseudoalteromonadaceae</taxon>
        <taxon>Pseudoalteromonas</taxon>
    </lineage>
</organism>
<dbReference type="RefSeq" id="WP_261625953.1">
    <property type="nucleotide sequence ID" value="NZ_CAMAPC010000003.1"/>
</dbReference>
<keyword evidence="1" id="KW-0175">Coiled coil</keyword>
<dbReference type="PROSITE" id="PS51257">
    <property type="entry name" value="PROKAR_LIPOPROTEIN"/>
    <property type="match status" value="1"/>
</dbReference>
<protein>
    <submittedName>
        <fullName evidence="2">Uncharacterized protein</fullName>
    </submittedName>
</protein>
<accession>A0A9W4VN90</accession>
<evidence type="ECO:0000256" key="1">
    <source>
        <dbReference type="SAM" id="Coils"/>
    </source>
</evidence>
<comment type="caution">
    <text evidence="2">The sequence shown here is derived from an EMBL/GenBank/DDBJ whole genome shotgun (WGS) entry which is preliminary data.</text>
</comment>
<reference evidence="2" key="1">
    <citation type="submission" date="2022-07" db="EMBL/GenBank/DDBJ databases">
        <authorList>
            <person name="Criscuolo A."/>
        </authorList>
    </citation>
    <scope>NUCLEOTIDE SEQUENCE</scope>
    <source>
        <strain evidence="2">CIP111854</strain>
    </source>
</reference>
<keyword evidence="3" id="KW-1185">Reference proteome</keyword>
<dbReference type="AlphaFoldDB" id="A0A9W4VN90"/>
<proteinExistence type="predicted"/>
<evidence type="ECO:0000313" key="2">
    <source>
        <dbReference type="EMBL" id="CAH9053059.1"/>
    </source>
</evidence>
<evidence type="ECO:0000313" key="3">
    <source>
        <dbReference type="Proteomes" id="UP001152467"/>
    </source>
</evidence>
<name>A0A9W4VN90_9GAMM</name>
<feature type="coiled-coil region" evidence="1">
    <location>
        <begin position="131"/>
        <end position="158"/>
    </location>
</feature>
<sequence length="175" mass="19798">MRNLLLILMTYSLVACQSISSSDKQLPFVGPTNAKYAQFAPLDALLHAHQSACDGNFYSPLAGYRSAKKLNLFFSAFCSEESTTTQLRLIAQLHQQDDWPQAYLSYFAMLHQQTSVLRQHKLNNIELKKQLIEHQSALHNTQLALKNLKQKLAQIEQQRLASPSDIENSQLGIQP</sequence>
<dbReference type="EMBL" id="CAMAPC010000003">
    <property type="protein sequence ID" value="CAH9053059.1"/>
    <property type="molecule type" value="Genomic_DNA"/>
</dbReference>